<evidence type="ECO:0000313" key="2">
    <source>
        <dbReference type="Proteomes" id="UP000006294"/>
    </source>
</evidence>
<dbReference type="KEGG" id="axl:AXY_18320"/>
<dbReference type="Proteomes" id="UP000006294">
    <property type="component" value="Chromosome"/>
</dbReference>
<gene>
    <name evidence="1" type="ordered locus">AXY_18320</name>
</gene>
<name>K0IZN1_AMPXN</name>
<protein>
    <submittedName>
        <fullName evidence="1">Uncharacterized protein</fullName>
    </submittedName>
</protein>
<evidence type="ECO:0000313" key="1">
    <source>
        <dbReference type="EMBL" id="BAM47964.1"/>
    </source>
</evidence>
<keyword evidence="2" id="KW-1185">Reference proteome</keyword>
<organism evidence="1 2">
    <name type="scientific">Amphibacillus xylanus (strain ATCC 51415 / DSM 6626 / JCM 7361 / LMG 17667 / NBRC 15112 / Ep01)</name>
    <dbReference type="NCBI Taxonomy" id="698758"/>
    <lineage>
        <taxon>Bacteria</taxon>
        <taxon>Bacillati</taxon>
        <taxon>Bacillota</taxon>
        <taxon>Bacilli</taxon>
        <taxon>Bacillales</taxon>
        <taxon>Bacillaceae</taxon>
        <taxon>Amphibacillus</taxon>
    </lineage>
</organism>
<dbReference type="EMBL" id="AP012050">
    <property type="protein sequence ID" value="BAM47964.1"/>
    <property type="molecule type" value="Genomic_DNA"/>
</dbReference>
<reference evidence="1 2" key="1">
    <citation type="submission" date="2011-01" db="EMBL/GenBank/DDBJ databases">
        <title>Whole genome sequence of Amphibacillus xylinus NBRC 15112.</title>
        <authorList>
            <person name="Nakazawa H."/>
            <person name="Katano Y."/>
            <person name="Nakamura S."/>
            <person name="Sasagawa M."/>
            <person name="Fukada J."/>
            <person name="Arai T."/>
            <person name="Sasakura N."/>
            <person name="Mochizuki D."/>
            <person name="Hosoyama A."/>
            <person name="Harada K."/>
            <person name="Horikawa H."/>
            <person name="Kato Y."/>
            <person name="Harada T."/>
            <person name="Sasaki K."/>
            <person name="Sekiguchi M."/>
            <person name="Hodoyama M."/>
            <person name="Nishiko R."/>
            <person name="Narita H."/>
            <person name="Hanamaki A."/>
            <person name="Hata C."/>
            <person name="Konno Y."/>
            <person name="Niimura Y."/>
            <person name="Yamazaki S."/>
            <person name="Fujita N."/>
        </authorList>
    </citation>
    <scope>NUCLEOTIDE SEQUENCE [LARGE SCALE GENOMIC DNA]</scope>
    <source>
        <strain evidence="2">ATCC 51415 / DSM 6626 / JCM 7361 / LMG 17667 / NBRC 15112 / Ep01</strain>
    </source>
</reference>
<dbReference type="RefSeq" id="WP_015010553.1">
    <property type="nucleotide sequence ID" value="NC_018704.1"/>
</dbReference>
<dbReference type="STRING" id="698758.AXY_18320"/>
<accession>K0IZN1</accession>
<proteinExistence type="predicted"/>
<dbReference type="OrthoDB" id="2965673at2"/>
<dbReference type="AlphaFoldDB" id="K0IZN1"/>
<dbReference type="HOGENOM" id="CLU_1375713_0_0_9"/>
<sequence length="198" mass="22392">MEIYNTLDKTATFDGFSSEDVVFEFDSSEYTPYYIPKSELELKVSGFKNSDGTYTIYPSFIWKTKARLRNDTFGFVLNNNNWTTVAGNVGMTMYMRNVTPGNHDSIYYDRASVSNYAGHAFTIPSGHGVKNHNHYEGHAHFKARPKGTSVDRTIILKYGDDTRSFWNGGTVSISIGVIGITITNTPDKYRQTDETLSW</sequence>